<accession>A0A922NRG7</accession>
<name>A0A922NRG7_9PLEO</name>
<comment type="caution">
    <text evidence="1">The sequence shown here is derived from an EMBL/GenBank/DDBJ whole genome shotgun (WGS) entry which is preliminary data.</text>
</comment>
<dbReference type="EMBL" id="NRDI02000001">
    <property type="protein sequence ID" value="KAI1520763.1"/>
    <property type="molecule type" value="Genomic_DNA"/>
</dbReference>
<evidence type="ECO:0000313" key="1">
    <source>
        <dbReference type="EMBL" id="KAI1520763.1"/>
    </source>
</evidence>
<keyword evidence="2" id="KW-1185">Reference proteome</keyword>
<dbReference type="Proteomes" id="UP000249757">
    <property type="component" value="Unassembled WGS sequence"/>
</dbReference>
<evidence type="ECO:0000313" key="2">
    <source>
        <dbReference type="Proteomes" id="UP000249757"/>
    </source>
</evidence>
<sequence length="309" mass="35454">MCDLNSLPWDELLVPVAYQIALHWAHAPWEVVSVAQLSLFETAFGQTQGDSNTIENYEYFAEYLWFFSAAAMAIHYLSLHLQIRQDLWHVILLEDHMSVSNPEFQMCGFTSFREENPKLCIMRHINLWSSMCPLGWNEIMSNPETEAPIEHINARAPIFALIKWLDAEMTSREHLPEYTFSLSIEGFMTEAGDLVKQAVILHVIIAACPQPHLLDSQSPPQPSRFFWDSLSVPYPISSNFPDSFVKAMKENLERKSNFITFVGASARESNYEELVQTRSGSSLESYHDDWKTLLRKGVQPLKRARIISP</sequence>
<reference evidence="2" key="1">
    <citation type="journal article" date="2022" name="Microb. Genom.">
        <title>A global pangenome for the wheat fungal pathogen Pyrenophora tritici-repentis and prediction of effector protein structural homology.</title>
        <authorList>
            <person name="Moolhuijzen P.M."/>
            <person name="See P.T."/>
            <person name="Shi G."/>
            <person name="Powell H.R."/>
            <person name="Cockram J."/>
            <person name="Jorgensen L.N."/>
            <person name="Benslimane H."/>
            <person name="Strelkov S.E."/>
            <person name="Turner J."/>
            <person name="Liu Z."/>
            <person name="Moffat C.S."/>
        </authorList>
    </citation>
    <scope>NUCLEOTIDE SEQUENCE [LARGE SCALE GENOMIC DNA]</scope>
</reference>
<protein>
    <submittedName>
        <fullName evidence="1">Uncharacterized protein</fullName>
    </submittedName>
</protein>
<organism evidence="1 2">
    <name type="scientific">Pyrenophora tritici-repentis</name>
    <dbReference type="NCBI Taxonomy" id="45151"/>
    <lineage>
        <taxon>Eukaryota</taxon>
        <taxon>Fungi</taxon>
        <taxon>Dikarya</taxon>
        <taxon>Ascomycota</taxon>
        <taxon>Pezizomycotina</taxon>
        <taxon>Dothideomycetes</taxon>
        <taxon>Pleosporomycetidae</taxon>
        <taxon>Pleosporales</taxon>
        <taxon>Pleosporineae</taxon>
        <taxon>Pleosporaceae</taxon>
        <taxon>Pyrenophora</taxon>
    </lineage>
</organism>
<gene>
    <name evidence="1" type="ORF">Ptr86124_001131</name>
</gene>
<proteinExistence type="predicted"/>
<dbReference type="AlphaFoldDB" id="A0A922NRG7"/>